<protein>
    <submittedName>
        <fullName evidence="2">Uncharacterized protein</fullName>
    </submittedName>
</protein>
<feature type="region of interest" description="Disordered" evidence="1">
    <location>
        <begin position="1"/>
        <end position="76"/>
    </location>
</feature>
<keyword evidence="3" id="KW-1185">Reference proteome</keyword>
<sequence>MNKPEQADTPTSAGSPSRPAPVRSESRRTACGLPPVPSGPRSGPACGANNTRAPSRLRVSNAPKGTGEAARDAQRRRDGIWSLGIELTAAIENDGLSQRRLGKAQEHFLGLD</sequence>
<reference evidence="2" key="1">
    <citation type="submission" date="2023-03" db="EMBL/GenBank/DDBJ databases">
        <title>Massive genome expansion in bonnet fungi (Mycena s.s.) driven by repeated elements and novel gene families across ecological guilds.</title>
        <authorList>
            <consortium name="Lawrence Berkeley National Laboratory"/>
            <person name="Harder C.B."/>
            <person name="Miyauchi S."/>
            <person name="Viragh M."/>
            <person name="Kuo A."/>
            <person name="Thoen E."/>
            <person name="Andreopoulos B."/>
            <person name="Lu D."/>
            <person name="Skrede I."/>
            <person name="Drula E."/>
            <person name="Henrissat B."/>
            <person name="Morin E."/>
            <person name="Kohler A."/>
            <person name="Barry K."/>
            <person name="LaButti K."/>
            <person name="Morin E."/>
            <person name="Salamov A."/>
            <person name="Lipzen A."/>
            <person name="Mereny Z."/>
            <person name="Hegedus B."/>
            <person name="Baldrian P."/>
            <person name="Stursova M."/>
            <person name="Weitz H."/>
            <person name="Taylor A."/>
            <person name="Grigoriev I.V."/>
            <person name="Nagy L.G."/>
            <person name="Martin F."/>
            <person name="Kauserud H."/>
        </authorList>
    </citation>
    <scope>NUCLEOTIDE SEQUENCE</scope>
    <source>
        <strain evidence="2">CBHHK067</strain>
    </source>
</reference>
<proteinExistence type="predicted"/>
<gene>
    <name evidence="2" type="ORF">B0H17DRAFT_1037478</name>
</gene>
<evidence type="ECO:0000313" key="3">
    <source>
        <dbReference type="Proteomes" id="UP001221757"/>
    </source>
</evidence>
<dbReference type="AlphaFoldDB" id="A0AAD7GTY3"/>
<dbReference type="EMBL" id="JARKIE010000008">
    <property type="protein sequence ID" value="KAJ7705265.1"/>
    <property type="molecule type" value="Genomic_DNA"/>
</dbReference>
<name>A0AAD7GTY3_MYCRO</name>
<evidence type="ECO:0000313" key="2">
    <source>
        <dbReference type="EMBL" id="KAJ7705265.1"/>
    </source>
</evidence>
<comment type="caution">
    <text evidence="2">The sequence shown here is derived from an EMBL/GenBank/DDBJ whole genome shotgun (WGS) entry which is preliminary data.</text>
</comment>
<organism evidence="2 3">
    <name type="scientific">Mycena rosella</name>
    <name type="common">Pink bonnet</name>
    <name type="synonym">Agaricus rosellus</name>
    <dbReference type="NCBI Taxonomy" id="1033263"/>
    <lineage>
        <taxon>Eukaryota</taxon>
        <taxon>Fungi</taxon>
        <taxon>Dikarya</taxon>
        <taxon>Basidiomycota</taxon>
        <taxon>Agaricomycotina</taxon>
        <taxon>Agaricomycetes</taxon>
        <taxon>Agaricomycetidae</taxon>
        <taxon>Agaricales</taxon>
        <taxon>Marasmiineae</taxon>
        <taxon>Mycenaceae</taxon>
        <taxon>Mycena</taxon>
    </lineage>
</organism>
<accession>A0AAD7GTY3</accession>
<dbReference type="Proteomes" id="UP001221757">
    <property type="component" value="Unassembled WGS sequence"/>
</dbReference>
<evidence type="ECO:0000256" key="1">
    <source>
        <dbReference type="SAM" id="MobiDB-lite"/>
    </source>
</evidence>